<dbReference type="RefSeq" id="WP_378020099.1">
    <property type="nucleotide sequence ID" value="NZ_JBHSKG010000002.1"/>
</dbReference>
<name>A0ABV9Z968_9PSEU</name>
<dbReference type="PANTHER" id="PTHR34853:SF1">
    <property type="entry name" value="LIPASE 5"/>
    <property type="match status" value="1"/>
</dbReference>
<dbReference type="InterPro" id="IPR005152">
    <property type="entry name" value="Lipase_secreted"/>
</dbReference>
<reference evidence="3" key="1">
    <citation type="journal article" date="2019" name="Int. J. Syst. Evol. Microbiol.">
        <title>The Global Catalogue of Microorganisms (GCM) 10K type strain sequencing project: providing services to taxonomists for standard genome sequencing and annotation.</title>
        <authorList>
            <consortium name="The Broad Institute Genomics Platform"/>
            <consortium name="The Broad Institute Genome Sequencing Center for Infectious Disease"/>
            <person name="Wu L."/>
            <person name="Ma J."/>
        </authorList>
    </citation>
    <scope>NUCLEOTIDE SEQUENCE [LARGE SCALE GENOMIC DNA]</scope>
    <source>
        <strain evidence="3">XZYJ18</strain>
    </source>
</reference>
<dbReference type="SUPFAM" id="SSF53474">
    <property type="entry name" value="alpha/beta-Hydrolases"/>
    <property type="match status" value="1"/>
</dbReference>
<evidence type="ECO:0000313" key="3">
    <source>
        <dbReference type="Proteomes" id="UP001596175"/>
    </source>
</evidence>
<dbReference type="Gene3D" id="1.10.260.130">
    <property type="match status" value="1"/>
</dbReference>
<evidence type="ECO:0000256" key="1">
    <source>
        <dbReference type="SAM" id="SignalP"/>
    </source>
</evidence>
<dbReference type="PIRSF" id="PIRSF029171">
    <property type="entry name" value="Esterase_LipA"/>
    <property type="match status" value="1"/>
</dbReference>
<gene>
    <name evidence="2" type="ORF">ACFPK1_06630</name>
</gene>
<comment type="caution">
    <text evidence="2">The sequence shown here is derived from an EMBL/GenBank/DDBJ whole genome shotgun (WGS) entry which is preliminary data.</text>
</comment>
<proteinExistence type="predicted"/>
<dbReference type="Pfam" id="PF03583">
    <property type="entry name" value="LIP"/>
    <property type="match status" value="1"/>
</dbReference>
<dbReference type="Proteomes" id="UP001596175">
    <property type="component" value="Unassembled WGS sequence"/>
</dbReference>
<feature type="chain" id="PRO_5046124530" evidence="1">
    <location>
        <begin position="34"/>
        <end position="390"/>
    </location>
</feature>
<organism evidence="2 3">
    <name type="scientific">Actinomycetospora rhizophila</name>
    <dbReference type="NCBI Taxonomy" id="1416876"/>
    <lineage>
        <taxon>Bacteria</taxon>
        <taxon>Bacillati</taxon>
        <taxon>Actinomycetota</taxon>
        <taxon>Actinomycetes</taxon>
        <taxon>Pseudonocardiales</taxon>
        <taxon>Pseudonocardiaceae</taxon>
        <taxon>Actinomycetospora</taxon>
    </lineage>
</organism>
<dbReference type="InterPro" id="IPR029058">
    <property type="entry name" value="AB_hydrolase_fold"/>
</dbReference>
<dbReference type="PANTHER" id="PTHR34853">
    <property type="match status" value="1"/>
</dbReference>
<protein>
    <submittedName>
        <fullName evidence="2">Lipase family protein</fullName>
    </submittedName>
</protein>
<keyword evidence="1" id="KW-0732">Signal</keyword>
<dbReference type="EMBL" id="JBHSKG010000002">
    <property type="protein sequence ID" value="MFC5137899.1"/>
    <property type="molecule type" value="Genomic_DNA"/>
</dbReference>
<accession>A0ABV9Z968</accession>
<feature type="signal peptide" evidence="1">
    <location>
        <begin position="1"/>
        <end position="33"/>
    </location>
</feature>
<sequence>MASLTPSVRIATRSLGLAVLVLAGVLLAAPASAAEPEGAGPGTVVSAVPLAAALPGRATRVLYRSTDTAGRPNTVSGTVIVPLAPPPGPLRLVSYAAGTQGLADRCAPSRQFAAGTEYEAPFVSTLLTAGFAVAVTDYEGLGTPGEHTYVNRAATAHAVLDMARAAQALDVGVPADGPVALAGYSQGGGASAAAAELAPSYAPELDLVGAYAGAVPADLAEVAAFLDGKPGAGLLAYAVNGFRAAYPDLPVDDLLNDRGRAVLAETRGQCTGDTIARYPGTRTETLTRDGRPLTAYLDEEPFRSRVEEQRIGTRTPGAPVLIVHSVADDIVPIGQDRELAERWCARGATVQFVPTPVPTHVGGAAPGFAAAVPFLEGRFAGREAVSTCGR</sequence>
<keyword evidence="3" id="KW-1185">Reference proteome</keyword>
<dbReference type="Gene3D" id="3.40.50.1820">
    <property type="entry name" value="alpha/beta hydrolase"/>
    <property type="match status" value="1"/>
</dbReference>
<evidence type="ECO:0000313" key="2">
    <source>
        <dbReference type="EMBL" id="MFC5137899.1"/>
    </source>
</evidence>